<feature type="transmembrane region" description="Helical" evidence="1">
    <location>
        <begin position="123"/>
        <end position="142"/>
    </location>
</feature>
<sequence>MESPSVPQDVLVARAIRALRDAVVACGAACLGLAVVAAAILALSGSDPTLVGPAVSVLGGGQLLAIVGAVVGALGLRGVLAGRPPAQTLTVTSARLHRVQLAALVWCVVAVAAWTVVEPATAVLTLALGVVSAQLTLVVVLVRRRLAQAR</sequence>
<reference evidence="2 3" key="1">
    <citation type="submission" date="2019-05" db="EMBL/GenBank/DDBJ databases">
        <title>Georgenia *** sp. nov., and Georgenia *** sp. nov., isolated from the intestinal contents of plateau pika (Ochotona curzoniae) in the Qinghai-Tibet plateau of China.</title>
        <authorList>
            <person name="Tian Z."/>
        </authorList>
    </citation>
    <scope>NUCLEOTIDE SEQUENCE [LARGE SCALE GENOMIC DNA]</scope>
    <source>
        <strain evidence="2 3">Z294</strain>
    </source>
</reference>
<gene>
    <name evidence="2" type="ORF">FE251_13840</name>
</gene>
<dbReference type="RefSeq" id="WP_139949064.1">
    <property type="nucleotide sequence ID" value="NZ_CP040899.1"/>
</dbReference>
<evidence type="ECO:0000313" key="2">
    <source>
        <dbReference type="EMBL" id="QDB80341.1"/>
    </source>
</evidence>
<keyword evidence="1" id="KW-0812">Transmembrane</keyword>
<feature type="transmembrane region" description="Helical" evidence="1">
    <location>
        <begin position="22"/>
        <end position="43"/>
    </location>
</feature>
<feature type="transmembrane region" description="Helical" evidence="1">
    <location>
        <begin position="101"/>
        <end position="117"/>
    </location>
</feature>
<organism evidence="2 3">
    <name type="scientific">Georgenia wutianyii</name>
    <dbReference type="NCBI Taxonomy" id="2585135"/>
    <lineage>
        <taxon>Bacteria</taxon>
        <taxon>Bacillati</taxon>
        <taxon>Actinomycetota</taxon>
        <taxon>Actinomycetes</taxon>
        <taxon>Micrococcales</taxon>
        <taxon>Bogoriellaceae</taxon>
        <taxon>Georgenia</taxon>
    </lineage>
</organism>
<accession>A0ABX5VPC4</accession>
<keyword evidence="3" id="KW-1185">Reference proteome</keyword>
<evidence type="ECO:0008006" key="4">
    <source>
        <dbReference type="Google" id="ProtNLM"/>
    </source>
</evidence>
<dbReference type="EMBL" id="CP040899">
    <property type="protein sequence ID" value="QDB80341.1"/>
    <property type="molecule type" value="Genomic_DNA"/>
</dbReference>
<feature type="transmembrane region" description="Helical" evidence="1">
    <location>
        <begin position="63"/>
        <end position="80"/>
    </location>
</feature>
<proteinExistence type="predicted"/>
<dbReference type="Proteomes" id="UP000313948">
    <property type="component" value="Chromosome"/>
</dbReference>
<evidence type="ECO:0000256" key="1">
    <source>
        <dbReference type="SAM" id="Phobius"/>
    </source>
</evidence>
<name>A0ABX5VPC4_9MICO</name>
<keyword evidence="1" id="KW-1133">Transmembrane helix</keyword>
<keyword evidence="1" id="KW-0472">Membrane</keyword>
<protein>
    <recommendedName>
        <fullName evidence="4">Integral membrane protein</fullName>
    </recommendedName>
</protein>
<evidence type="ECO:0000313" key="3">
    <source>
        <dbReference type="Proteomes" id="UP000313948"/>
    </source>
</evidence>